<dbReference type="HOGENOM" id="CLU_134973_9_1_9"/>
<dbReference type="EMBL" id="AGEG01000013">
    <property type="protein sequence ID" value="EHR36761.1"/>
    <property type="molecule type" value="Genomic_DNA"/>
</dbReference>
<evidence type="ECO:0000259" key="1">
    <source>
        <dbReference type="PROSITE" id="PS50846"/>
    </source>
</evidence>
<dbReference type="PATRIC" id="fig|883113.3.peg.981"/>
<dbReference type="Gene3D" id="3.30.70.100">
    <property type="match status" value="1"/>
</dbReference>
<reference evidence="2 3" key="1">
    <citation type="submission" date="2012-01" db="EMBL/GenBank/DDBJ databases">
        <title>The Genome Sequence of Facklamia languida CCUG 37842.</title>
        <authorList>
            <consortium name="The Broad Institute Genome Sequencing Platform"/>
            <person name="Earl A."/>
            <person name="Ward D."/>
            <person name="Feldgarden M."/>
            <person name="Gevers D."/>
            <person name="Huys G."/>
            <person name="Young S.K."/>
            <person name="Zeng Q."/>
            <person name="Gargeya S."/>
            <person name="Fitzgerald M."/>
            <person name="Haas B."/>
            <person name="Abouelleil A."/>
            <person name="Alvarado L."/>
            <person name="Arachchi H.M."/>
            <person name="Berlin A."/>
            <person name="Chapman S.B."/>
            <person name="Gearin G."/>
            <person name="Goldberg J."/>
            <person name="Griggs A."/>
            <person name="Gujja S."/>
            <person name="Hansen M."/>
            <person name="Heiman D."/>
            <person name="Howarth C."/>
            <person name="Larimer J."/>
            <person name="Lui A."/>
            <person name="MacDonald P.J.P."/>
            <person name="McCowen C."/>
            <person name="Montmayeur A."/>
            <person name="Murphy C."/>
            <person name="Neiman D."/>
            <person name="Pearson M."/>
            <person name="Priest M."/>
            <person name="Roberts A."/>
            <person name="Saif S."/>
            <person name="Shea T."/>
            <person name="Sisk P."/>
            <person name="Stolte C."/>
            <person name="Sykes S."/>
            <person name="Wortman J."/>
            <person name="Nusbaum C."/>
            <person name="Birren B."/>
        </authorList>
    </citation>
    <scope>NUCLEOTIDE SEQUENCE [LARGE SCALE GENOMIC DNA]</scope>
    <source>
        <strain evidence="2 3">CCUG 37842</strain>
    </source>
</reference>
<dbReference type="Proteomes" id="UP000006190">
    <property type="component" value="Unassembled WGS sequence"/>
</dbReference>
<dbReference type="OrthoDB" id="9813965at2"/>
<organism evidence="2 3">
    <name type="scientific">Facklamia languida CCUG 37842</name>
    <dbReference type="NCBI Taxonomy" id="883113"/>
    <lineage>
        <taxon>Bacteria</taxon>
        <taxon>Bacillati</taxon>
        <taxon>Bacillota</taxon>
        <taxon>Bacilli</taxon>
        <taxon>Lactobacillales</taxon>
        <taxon>Aerococcaceae</taxon>
        <taxon>Facklamia</taxon>
    </lineage>
</organism>
<dbReference type="GO" id="GO:0046872">
    <property type="term" value="F:metal ion binding"/>
    <property type="evidence" value="ECO:0007669"/>
    <property type="project" value="InterPro"/>
</dbReference>
<evidence type="ECO:0000313" key="3">
    <source>
        <dbReference type="Proteomes" id="UP000006190"/>
    </source>
</evidence>
<dbReference type="InterPro" id="IPR006121">
    <property type="entry name" value="HMA_dom"/>
</dbReference>
<dbReference type="InterPro" id="IPR036163">
    <property type="entry name" value="HMA_dom_sf"/>
</dbReference>
<evidence type="ECO:0000313" key="2">
    <source>
        <dbReference type="EMBL" id="EHR36761.1"/>
    </source>
</evidence>
<dbReference type="Pfam" id="PF00403">
    <property type="entry name" value="HMA"/>
    <property type="match status" value="1"/>
</dbReference>
<proteinExistence type="predicted"/>
<keyword evidence="3" id="KW-1185">Reference proteome</keyword>
<feature type="domain" description="HMA" evidence="1">
    <location>
        <begin position="1"/>
        <end position="69"/>
    </location>
</feature>
<dbReference type="PROSITE" id="PS50846">
    <property type="entry name" value="HMA_2"/>
    <property type="match status" value="1"/>
</dbReference>
<comment type="caution">
    <text evidence="2">The sequence shown here is derived from an EMBL/GenBank/DDBJ whole genome shotgun (WGS) entry which is preliminary data.</text>
</comment>
<gene>
    <name evidence="2" type="ORF">HMPREF9708_00987</name>
</gene>
<name>H3NJE8_9LACT</name>
<dbReference type="SUPFAM" id="SSF55008">
    <property type="entry name" value="HMA, heavy metal-associated domain"/>
    <property type="match status" value="1"/>
</dbReference>
<accession>H3NJE8</accession>
<dbReference type="RefSeq" id="WP_006309122.1">
    <property type="nucleotide sequence ID" value="NZ_JH601133.1"/>
</dbReference>
<dbReference type="AlphaFoldDB" id="H3NJE8"/>
<sequence length="73" mass="8203">MKKKFILEGLDCANCAAKMEQAINELDGVNKVTVNFMTTKLVIEGEEEKMPAILAEAEKIVKKFEPDTRMKKA</sequence>
<dbReference type="CDD" id="cd00371">
    <property type="entry name" value="HMA"/>
    <property type="match status" value="1"/>
</dbReference>
<protein>
    <recommendedName>
        <fullName evidence="1">HMA domain-containing protein</fullName>
    </recommendedName>
</protein>
<dbReference type="STRING" id="883113.HMPREF9708_00987"/>
<dbReference type="eggNOG" id="COG2608">
    <property type="taxonomic scope" value="Bacteria"/>
</dbReference>